<dbReference type="Pfam" id="PF03909">
    <property type="entry name" value="BSD"/>
    <property type="match status" value="1"/>
</dbReference>
<sequence length="507" mass="57579">MWSALRRDLTEFVSTVTEDAAAALNNIDENFDLSEEEAEALRRLKLEETYSTPLNEDDAEVEHFLNAFNVEEKSDEINMNLEKHDMLKTYLEELVPDHVGYAEFWQRYFYRCDPERIMVEWQNSSVEEEGPMNAIGHFLGDAVKAVSKTLAEDDEGKAMDGNKSSSFFSGSRPPFVMNTALSDGDDNEELGWGDEEDDDDEEEEEDVVVFKDEEKEKLKEELKQALEERDLLQQTVQMQKKQLLELRCASEGSSEIKRLQMQLFERESELAALKLGQLDISVDQHAVDGAVDVKELKDELLQTQLEVSQQQKELEALRSALSEKETEVSRHLDDLSKLSKQLEETQNVVHALQEEKKNLLNQVKDLQEGGGPDNEIQLHELQNQIQSLTMEKNGLEETLQMTSADVEARITQMQEKLTRAIESADEANQEKEEVSSALNDAKREIDKLEAELNSARAQARPDTSPVRTTSPDTISTGVKVDSPKVEKVRSKDDDTDDWGDDWGDDGV</sequence>
<dbReference type="SUPFAM" id="SSF140383">
    <property type="entry name" value="BSD domain-like"/>
    <property type="match status" value="1"/>
</dbReference>
<dbReference type="EMBL" id="BDSP01000108">
    <property type="protein sequence ID" value="GAX16647.1"/>
    <property type="molecule type" value="Genomic_DNA"/>
</dbReference>
<evidence type="ECO:0000259" key="2">
    <source>
        <dbReference type="PROSITE" id="PS50858"/>
    </source>
</evidence>
<feature type="compositionally biased region" description="Basic and acidic residues" evidence="1">
    <location>
        <begin position="481"/>
        <end position="492"/>
    </location>
</feature>
<dbReference type="InterPro" id="IPR005607">
    <property type="entry name" value="BSD_dom"/>
</dbReference>
<proteinExistence type="predicted"/>
<evidence type="ECO:0000313" key="3">
    <source>
        <dbReference type="EMBL" id="GAX16647.1"/>
    </source>
</evidence>
<evidence type="ECO:0000256" key="1">
    <source>
        <dbReference type="SAM" id="MobiDB-lite"/>
    </source>
</evidence>
<dbReference type="InParanoid" id="A0A1Z5JRJ5"/>
<dbReference type="Gene3D" id="1.10.3970.10">
    <property type="entry name" value="BSD domain"/>
    <property type="match status" value="1"/>
</dbReference>
<name>A0A1Z5JRJ5_FISSO</name>
<dbReference type="PANTHER" id="PTHR23159:SF31">
    <property type="entry name" value="CENTROSOME-ASSOCIATED PROTEIN CEP250 ISOFORM X1"/>
    <property type="match status" value="1"/>
</dbReference>
<organism evidence="3 4">
    <name type="scientific">Fistulifera solaris</name>
    <name type="common">Oleaginous diatom</name>
    <dbReference type="NCBI Taxonomy" id="1519565"/>
    <lineage>
        <taxon>Eukaryota</taxon>
        <taxon>Sar</taxon>
        <taxon>Stramenopiles</taxon>
        <taxon>Ochrophyta</taxon>
        <taxon>Bacillariophyta</taxon>
        <taxon>Bacillariophyceae</taxon>
        <taxon>Bacillariophycidae</taxon>
        <taxon>Naviculales</taxon>
        <taxon>Naviculaceae</taxon>
        <taxon>Fistulifera</taxon>
    </lineage>
</organism>
<dbReference type="PANTHER" id="PTHR23159">
    <property type="entry name" value="CENTROSOMAL PROTEIN 2"/>
    <property type="match status" value="1"/>
</dbReference>
<feature type="compositionally biased region" description="Acidic residues" evidence="1">
    <location>
        <begin position="493"/>
        <end position="507"/>
    </location>
</feature>
<dbReference type="OrthoDB" id="49532at2759"/>
<dbReference type="Proteomes" id="UP000198406">
    <property type="component" value="Unassembled WGS sequence"/>
</dbReference>
<gene>
    <name evidence="3" type="ORF">FisN_23Lh224</name>
</gene>
<reference evidence="3 4" key="1">
    <citation type="journal article" date="2015" name="Plant Cell">
        <title>Oil accumulation by the oleaginous diatom Fistulifera solaris as revealed by the genome and transcriptome.</title>
        <authorList>
            <person name="Tanaka T."/>
            <person name="Maeda Y."/>
            <person name="Veluchamy A."/>
            <person name="Tanaka M."/>
            <person name="Abida H."/>
            <person name="Marechal E."/>
            <person name="Bowler C."/>
            <person name="Muto M."/>
            <person name="Sunaga Y."/>
            <person name="Tanaka M."/>
            <person name="Yoshino T."/>
            <person name="Taniguchi T."/>
            <person name="Fukuda Y."/>
            <person name="Nemoto M."/>
            <person name="Matsumoto M."/>
            <person name="Wong P.S."/>
            <person name="Aburatani S."/>
            <person name="Fujibuchi W."/>
        </authorList>
    </citation>
    <scope>NUCLEOTIDE SEQUENCE [LARGE SCALE GENOMIC DNA]</scope>
    <source>
        <strain evidence="3 4">JPCC DA0580</strain>
    </source>
</reference>
<feature type="compositionally biased region" description="Acidic residues" evidence="1">
    <location>
        <begin position="183"/>
        <end position="205"/>
    </location>
</feature>
<evidence type="ECO:0000313" key="4">
    <source>
        <dbReference type="Proteomes" id="UP000198406"/>
    </source>
</evidence>
<feature type="region of interest" description="Disordered" evidence="1">
    <location>
        <begin position="423"/>
        <end position="507"/>
    </location>
</feature>
<dbReference type="PROSITE" id="PS50858">
    <property type="entry name" value="BSD"/>
    <property type="match status" value="1"/>
</dbReference>
<dbReference type="AlphaFoldDB" id="A0A1Z5JRJ5"/>
<comment type="caution">
    <text evidence="3">The sequence shown here is derived from an EMBL/GenBank/DDBJ whole genome shotgun (WGS) entry which is preliminary data.</text>
</comment>
<feature type="domain" description="BSD" evidence="2">
    <location>
        <begin position="64"/>
        <end position="116"/>
    </location>
</feature>
<dbReference type="InterPro" id="IPR035925">
    <property type="entry name" value="BSD_dom_sf"/>
</dbReference>
<keyword evidence="4" id="KW-1185">Reference proteome</keyword>
<dbReference type="SMART" id="SM00751">
    <property type="entry name" value="BSD"/>
    <property type="match status" value="1"/>
</dbReference>
<accession>A0A1Z5JRJ5</accession>
<protein>
    <recommendedName>
        <fullName evidence="2">BSD domain-containing protein</fullName>
    </recommendedName>
</protein>
<feature type="compositionally biased region" description="Polar residues" evidence="1">
    <location>
        <begin position="465"/>
        <end position="476"/>
    </location>
</feature>
<feature type="region of interest" description="Disordered" evidence="1">
    <location>
        <begin position="180"/>
        <end position="205"/>
    </location>
</feature>
<dbReference type="Gene3D" id="1.10.287.1490">
    <property type="match status" value="1"/>
</dbReference>
<feature type="compositionally biased region" description="Basic and acidic residues" evidence="1">
    <location>
        <begin position="428"/>
        <end position="450"/>
    </location>
</feature>